<feature type="compositionally biased region" description="Low complexity" evidence="1">
    <location>
        <begin position="20"/>
        <end position="32"/>
    </location>
</feature>
<feature type="compositionally biased region" description="Acidic residues" evidence="1">
    <location>
        <begin position="147"/>
        <end position="169"/>
    </location>
</feature>
<organism evidence="2">
    <name type="scientific">Amphora coffeiformis</name>
    <dbReference type="NCBI Taxonomy" id="265554"/>
    <lineage>
        <taxon>Eukaryota</taxon>
        <taxon>Sar</taxon>
        <taxon>Stramenopiles</taxon>
        <taxon>Ochrophyta</taxon>
        <taxon>Bacillariophyta</taxon>
        <taxon>Bacillariophyceae</taxon>
        <taxon>Bacillariophycidae</taxon>
        <taxon>Thalassiophysales</taxon>
        <taxon>Catenulaceae</taxon>
        <taxon>Amphora</taxon>
    </lineage>
</organism>
<dbReference type="AlphaFoldDB" id="A0A7S3L2T1"/>
<proteinExistence type="predicted"/>
<feature type="compositionally biased region" description="Acidic residues" evidence="1">
    <location>
        <begin position="425"/>
        <end position="437"/>
    </location>
</feature>
<feature type="compositionally biased region" description="Basic and acidic residues" evidence="1">
    <location>
        <begin position="907"/>
        <end position="916"/>
    </location>
</feature>
<feature type="region of interest" description="Disordered" evidence="1">
    <location>
        <begin position="802"/>
        <end position="857"/>
    </location>
</feature>
<feature type="region of interest" description="Disordered" evidence="1">
    <location>
        <begin position="1"/>
        <end position="96"/>
    </location>
</feature>
<feature type="compositionally biased region" description="Polar residues" evidence="1">
    <location>
        <begin position="940"/>
        <end position="967"/>
    </location>
</feature>
<feature type="region of interest" description="Disordered" evidence="1">
    <location>
        <begin position="520"/>
        <end position="607"/>
    </location>
</feature>
<feature type="compositionally biased region" description="Low complexity" evidence="1">
    <location>
        <begin position="75"/>
        <end position="85"/>
    </location>
</feature>
<feature type="compositionally biased region" description="Basic residues" evidence="1">
    <location>
        <begin position="1101"/>
        <end position="1118"/>
    </location>
</feature>
<feature type="compositionally biased region" description="Basic and acidic residues" evidence="1">
    <location>
        <begin position="827"/>
        <end position="841"/>
    </location>
</feature>
<gene>
    <name evidence="2" type="ORF">ACOF00016_LOCUS7032</name>
</gene>
<feature type="region of interest" description="Disordered" evidence="1">
    <location>
        <begin position="147"/>
        <end position="179"/>
    </location>
</feature>
<feature type="compositionally biased region" description="Low complexity" evidence="1">
    <location>
        <begin position="575"/>
        <end position="587"/>
    </location>
</feature>
<evidence type="ECO:0000256" key="1">
    <source>
        <dbReference type="SAM" id="MobiDB-lite"/>
    </source>
</evidence>
<evidence type="ECO:0000313" key="2">
    <source>
        <dbReference type="EMBL" id="CAE0409370.1"/>
    </source>
</evidence>
<feature type="compositionally biased region" description="Acidic residues" evidence="1">
    <location>
        <begin position="338"/>
        <end position="361"/>
    </location>
</feature>
<feature type="compositionally biased region" description="Acidic residues" evidence="1">
    <location>
        <begin position="236"/>
        <end position="255"/>
    </location>
</feature>
<feature type="region of interest" description="Disordered" evidence="1">
    <location>
        <begin position="1099"/>
        <end position="1133"/>
    </location>
</feature>
<feature type="compositionally biased region" description="Polar residues" evidence="1">
    <location>
        <begin position="522"/>
        <end position="552"/>
    </location>
</feature>
<reference evidence="2" key="1">
    <citation type="submission" date="2021-01" db="EMBL/GenBank/DDBJ databases">
        <authorList>
            <person name="Corre E."/>
            <person name="Pelletier E."/>
            <person name="Niang G."/>
            <person name="Scheremetjew M."/>
            <person name="Finn R."/>
            <person name="Kale V."/>
            <person name="Holt S."/>
            <person name="Cochrane G."/>
            <person name="Meng A."/>
            <person name="Brown T."/>
            <person name="Cohen L."/>
        </authorList>
    </citation>
    <scope>NUCLEOTIDE SEQUENCE</scope>
    <source>
        <strain evidence="2">CCMP127</strain>
    </source>
</reference>
<protein>
    <submittedName>
        <fullName evidence="2">Uncharacterized protein</fullName>
    </submittedName>
</protein>
<feature type="region of interest" description="Disordered" evidence="1">
    <location>
        <begin position="410"/>
        <end position="500"/>
    </location>
</feature>
<feature type="compositionally biased region" description="Basic and acidic residues" evidence="1">
    <location>
        <begin position="313"/>
        <end position="337"/>
    </location>
</feature>
<name>A0A7S3L2T1_9STRA</name>
<dbReference type="EMBL" id="HBIM01008288">
    <property type="protein sequence ID" value="CAE0409370.1"/>
    <property type="molecule type" value="Transcribed_RNA"/>
</dbReference>
<feature type="region of interest" description="Disordered" evidence="1">
    <location>
        <begin position="225"/>
        <end position="397"/>
    </location>
</feature>
<accession>A0A7S3L2T1</accession>
<feature type="compositionally biased region" description="Acidic residues" evidence="1">
    <location>
        <begin position="588"/>
        <end position="598"/>
    </location>
</feature>
<sequence length="1168" mass="129992">MTTTTATTIHPARASSTLLGRNSGRNGNSNSNPRRRNATATTTVRKTWKRREFPENAALQPIRKPGTSTHRHASADTSNASSSSHHNTKKQQSLLLVSTKSQSKYKISESRKVAAWQQSRFTWTLTVDTPGGHAPWIAIVRGVELMEEENSEEEQERQEEEDVSMEEEEEHHHQQHISASLHTLKVGHRAGAVGQKLLGTTALENSMASLEADFIVHPENLLLHSNSPQQHRKETDNDDAGDGNGWEDEETDSDYYDIPALPRPTALQVQHQQSKDEDSSSVSESAVDCEEESCWEESKSLMTTDEISLQEFYHQDSIRKERRVDKGWKNAKHRQEKEEEADEEEDFDEDEANDHYDDEGSLPDIAACSPRAKQQSFDLPPSPQHSRASLEDVSEAAEIDVDDSAALRMNDLLDILPSQHGNSDDPFEDDGEEDDDDQDHHKYIAISMGSDPSLQPPRRPVRTLSQRPETTKSPPQQPKRQISTTGTDLPPTFMPMPQSKPVPLLLPVHLQPERQVIIVERGQQQAQRSVKATPSTLSRFSAHTEGDSTLENSFVLPESDLCDQRWANNEEDDSGFSSGSSSSSSSDSMDDSEMDDESEKVRRYVEEMEMTKVDKKDIISMDESADEESIMEYYQRDRVTTMLLALQNKKGGNDDDDDESTLLTPELKSKPKTRLPTALRTNSQYSHGLYGGCKEGFEVDLDPNDSVYDESLTFLGSFHQDDPVVAEEQSSDSLTLSMGSELESPAQTISTIANSEAMLQQLGDSMPSIDEYPLWADRSNVSRPFNSIQEKWLATVQETVVKREPGQTTAPDGKPKKPHRSVSMDSTDQRIHEEVKKDDGGLKIPTRCMSMNSTQRHEVAVRGAVVAMAARKGASKQTPPPSKAPKVTPTSTRKRNNKRPQSGKISKVPDSKESSRLQHPGNRPVNPPQLKGNGPVNSARAPQTPTVRTRNSIVNQAGGTKSKQQGDTGIKTPSPRRKSAVCAKNTPQPQNSIEQLEALTRTPSQHAPLTFPMKKSPAGRLRAPSVLSADVSTIPSPYQNRSEVPEICSDPQQSPEFVQLSLDDEDGVRRVTNANVMDVEMPDLDEIREQEIVEKIERSKARERRKKGNLLGGRRKATEKKQAKPQIDPTGRQFLDNLWSFGTNASFSDMAAKNMSDMSAYIEPSGLR</sequence>
<feature type="region of interest" description="Disordered" evidence="1">
    <location>
        <begin position="869"/>
        <end position="992"/>
    </location>
</feature>
<feature type="compositionally biased region" description="Polar residues" evidence="1">
    <location>
        <begin position="463"/>
        <end position="487"/>
    </location>
</feature>